<dbReference type="InterPro" id="IPR016032">
    <property type="entry name" value="Sig_transdc_resp-reg_C-effctor"/>
</dbReference>
<keyword evidence="1" id="KW-0812">Transmembrane</keyword>
<dbReference type="GO" id="GO:0006355">
    <property type="term" value="P:regulation of DNA-templated transcription"/>
    <property type="evidence" value="ECO:0007669"/>
    <property type="project" value="InterPro"/>
</dbReference>
<dbReference type="SMART" id="SM00421">
    <property type="entry name" value="HTH_LUXR"/>
    <property type="match status" value="1"/>
</dbReference>
<dbReference type="EMBL" id="FPHJ01000061">
    <property type="protein sequence ID" value="SFV68298.1"/>
    <property type="molecule type" value="Genomic_DNA"/>
</dbReference>
<feature type="domain" description="HTH luxR-type" evidence="2">
    <location>
        <begin position="105"/>
        <end position="162"/>
    </location>
</feature>
<dbReference type="Gene3D" id="1.10.10.10">
    <property type="entry name" value="Winged helix-like DNA-binding domain superfamily/Winged helix DNA-binding domain"/>
    <property type="match status" value="1"/>
</dbReference>
<proteinExistence type="predicted"/>
<dbReference type="InterPro" id="IPR036388">
    <property type="entry name" value="WH-like_DNA-bd_sf"/>
</dbReference>
<dbReference type="AlphaFoldDB" id="A0A1W1CQZ0"/>
<keyword evidence="1" id="KW-1133">Transmembrane helix</keyword>
<dbReference type="GO" id="GO:0003677">
    <property type="term" value="F:DNA binding"/>
    <property type="evidence" value="ECO:0007669"/>
    <property type="project" value="InterPro"/>
</dbReference>
<evidence type="ECO:0000313" key="3">
    <source>
        <dbReference type="EMBL" id="SFV68298.1"/>
    </source>
</evidence>
<evidence type="ECO:0000259" key="2">
    <source>
        <dbReference type="SMART" id="SM00421"/>
    </source>
</evidence>
<evidence type="ECO:0000256" key="1">
    <source>
        <dbReference type="SAM" id="Phobius"/>
    </source>
</evidence>
<dbReference type="Pfam" id="PF00196">
    <property type="entry name" value="GerE"/>
    <property type="match status" value="1"/>
</dbReference>
<organism evidence="3">
    <name type="scientific">hydrothermal vent metagenome</name>
    <dbReference type="NCBI Taxonomy" id="652676"/>
    <lineage>
        <taxon>unclassified sequences</taxon>
        <taxon>metagenomes</taxon>
        <taxon>ecological metagenomes</taxon>
    </lineage>
</organism>
<dbReference type="InterPro" id="IPR000792">
    <property type="entry name" value="Tscrpt_reg_LuxR_C"/>
</dbReference>
<sequence>MKITAHNQNKIKLTIVLLLLIYIFISIGYDLVKDLYQFKNYTITYLIYELISLLVSGFSFFFIFNILEEYRKNIDNLNLNITSEQNISKKLKGDFLKVLEKQFDEWHLTKSEKEIIVLIFKGLPYKKIADIRNTKDITIRQQVSTIYKKIDIKSRNELIAFFFEDLL</sequence>
<gene>
    <name evidence="3" type="ORF">MNB_SUP05-5-1002</name>
</gene>
<protein>
    <submittedName>
        <fullName evidence="3">Regulatory protein, LuxR</fullName>
    </submittedName>
</protein>
<name>A0A1W1CQZ0_9ZZZZ</name>
<accession>A0A1W1CQZ0</accession>
<feature type="transmembrane region" description="Helical" evidence="1">
    <location>
        <begin position="12"/>
        <end position="31"/>
    </location>
</feature>
<reference evidence="3" key="1">
    <citation type="submission" date="2016-10" db="EMBL/GenBank/DDBJ databases">
        <authorList>
            <person name="de Groot N.N."/>
        </authorList>
    </citation>
    <scope>NUCLEOTIDE SEQUENCE</scope>
</reference>
<dbReference type="SUPFAM" id="SSF46894">
    <property type="entry name" value="C-terminal effector domain of the bipartite response regulators"/>
    <property type="match status" value="1"/>
</dbReference>
<keyword evidence="1" id="KW-0472">Membrane</keyword>
<feature type="transmembrane region" description="Helical" evidence="1">
    <location>
        <begin position="43"/>
        <end position="67"/>
    </location>
</feature>